<feature type="compositionally biased region" description="Low complexity" evidence="1">
    <location>
        <begin position="490"/>
        <end position="503"/>
    </location>
</feature>
<dbReference type="EMBL" id="HBGF01013670">
    <property type="protein sequence ID" value="CAD9104435.1"/>
    <property type="molecule type" value="Transcribed_RNA"/>
</dbReference>
<name>A0A7S1LHM0_NEODS</name>
<sequence length="638" mass="70861">MPSVGPPSTQPSRRQSRRPSCASAGSEVPSEAVAADPFQQHQAQHEAFRQSAKAASSRLMLVALDEDVPLPALTKAANVAGPLLRSVLRRRRNPPRLFAVACFLIKRTVHANRVLRTALLRHVHTRRRQITTCVEQWQRSDFEATMRVGFLHFAMVFVPAAQKHRIVVAHRLRCCHEFVHGLRRFAPVRRDALSNFYQRAFSMRTVSSRTSRIVRGVVDYFVCRQGPAMRFHSTTIAELVNSTCRVRLLGQYLRDLVGDRPSLAVLDDAQLTAVTHAVELMDSGALLPVIDASLVVMGGFDAEIMRRWCDERRQHAEDLPDDAFQTHDSLVAFAGQRVVPPQVVDIDREAIAQMNDVFRAAWRAKGVMQRLPKTAAAAALSKRTRPPSMPVSAELTREMTARNAKAEHDRLRRLAAELTAGEAFTRRVCVVGDAWIDEPHWASEIAVNAVRPSEDASLSSLQALLRGLREARCASSVALRHMALESQRMAAATRSATRKSSCSPLRDSQLRRGNPRCGSRQHRRRRDVENPSASCLGSETAAAVPHASRRSGVTSKALTGPPSDFPLRVERSNLIPRGASSVHPYPMLRQYLEGPRIPVAPPQTARVISRGRFRSMKSVATVVPAHPPAQVYHHARVQ</sequence>
<gene>
    <name evidence="2" type="ORF">NDES1114_LOCUS8984</name>
</gene>
<feature type="region of interest" description="Disordered" evidence="1">
    <location>
        <begin position="1"/>
        <end position="39"/>
    </location>
</feature>
<feature type="region of interest" description="Disordered" evidence="1">
    <location>
        <begin position="490"/>
        <end position="564"/>
    </location>
</feature>
<dbReference type="AlphaFoldDB" id="A0A7S1LHM0"/>
<proteinExistence type="predicted"/>
<reference evidence="2" key="1">
    <citation type="submission" date="2021-01" db="EMBL/GenBank/DDBJ databases">
        <authorList>
            <person name="Corre E."/>
            <person name="Pelletier E."/>
            <person name="Niang G."/>
            <person name="Scheremetjew M."/>
            <person name="Finn R."/>
            <person name="Kale V."/>
            <person name="Holt S."/>
            <person name="Cochrane G."/>
            <person name="Meng A."/>
            <person name="Brown T."/>
            <person name="Cohen L."/>
        </authorList>
    </citation>
    <scope>NUCLEOTIDE SEQUENCE</scope>
    <source>
        <strain evidence="2">CCAP 1951/1</strain>
    </source>
</reference>
<evidence type="ECO:0000256" key="1">
    <source>
        <dbReference type="SAM" id="MobiDB-lite"/>
    </source>
</evidence>
<organism evidence="2">
    <name type="scientific">Neobodo designis</name>
    <name type="common">Flagellated protozoan</name>
    <name type="synonym">Bodo designis</name>
    <dbReference type="NCBI Taxonomy" id="312471"/>
    <lineage>
        <taxon>Eukaryota</taxon>
        <taxon>Discoba</taxon>
        <taxon>Euglenozoa</taxon>
        <taxon>Kinetoplastea</taxon>
        <taxon>Metakinetoplastina</taxon>
        <taxon>Neobodonida</taxon>
        <taxon>Neobodo</taxon>
    </lineage>
</organism>
<accession>A0A7S1LHM0</accession>
<protein>
    <submittedName>
        <fullName evidence="2">Uncharacterized protein</fullName>
    </submittedName>
</protein>
<evidence type="ECO:0000313" key="2">
    <source>
        <dbReference type="EMBL" id="CAD9104435.1"/>
    </source>
</evidence>